<dbReference type="Proteomes" id="UP000295511">
    <property type="component" value="Unassembled WGS sequence"/>
</dbReference>
<keyword evidence="1" id="KW-0472">Membrane</keyword>
<dbReference type="GO" id="GO:0005886">
    <property type="term" value="C:plasma membrane"/>
    <property type="evidence" value="ECO:0007669"/>
    <property type="project" value="TreeGrafter"/>
</dbReference>
<dbReference type="RefSeq" id="WP_133204609.1">
    <property type="nucleotide sequence ID" value="NZ_SMRU01000014.1"/>
</dbReference>
<feature type="transmembrane region" description="Helical" evidence="1">
    <location>
        <begin position="105"/>
        <end position="128"/>
    </location>
</feature>
<dbReference type="OrthoDB" id="9812349at2"/>
<evidence type="ECO:0000313" key="2">
    <source>
        <dbReference type="EMBL" id="TDF94888.1"/>
    </source>
</evidence>
<gene>
    <name evidence="2" type="ORF">E1809_12720</name>
</gene>
<accession>A0A4R5KJB1</accession>
<evidence type="ECO:0000313" key="3">
    <source>
        <dbReference type="Proteomes" id="UP000295511"/>
    </source>
</evidence>
<keyword evidence="3" id="KW-1185">Reference proteome</keyword>
<dbReference type="Pfam" id="PF05656">
    <property type="entry name" value="DUF805"/>
    <property type="match status" value="1"/>
</dbReference>
<evidence type="ECO:0000256" key="1">
    <source>
        <dbReference type="SAM" id="Phobius"/>
    </source>
</evidence>
<keyword evidence="1" id="KW-1133">Transmembrane helix</keyword>
<dbReference type="PANTHER" id="PTHR34980:SF2">
    <property type="entry name" value="INNER MEMBRANE PROTEIN YHAH-RELATED"/>
    <property type="match status" value="1"/>
</dbReference>
<feature type="transmembrane region" description="Helical" evidence="1">
    <location>
        <begin position="48"/>
        <end position="66"/>
    </location>
</feature>
<dbReference type="InterPro" id="IPR008523">
    <property type="entry name" value="DUF805"/>
</dbReference>
<name>A0A4R5KJB1_9MICC</name>
<feature type="transmembrane region" description="Helical" evidence="1">
    <location>
        <begin position="78"/>
        <end position="99"/>
    </location>
</feature>
<dbReference type="EMBL" id="SMRU01000014">
    <property type="protein sequence ID" value="TDF94888.1"/>
    <property type="molecule type" value="Genomic_DNA"/>
</dbReference>
<comment type="caution">
    <text evidence="2">The sequence shown here is derived from an EMBL/GenBank/DDBJ whole genome shotgun (WGS) entry which is preliminary data.</text>
</comment>
<sequence>MTNYQPQNLPPAGVPLDLPYYGAPPVEAFKRFWKKYAVFHGRASRSEYWWWALASAIISGLINAIGSNGSGSTGASTALGGVWFLATVVPSLAVGARRLHDVNLGAWFLLLIVIPVLGWIALLILMILPPNPKGQRFDRPMQAYPPYPQQPYPPQA</sequence>
<keyword evidence="1" id="KW-0812">Transmembrane</keyword>
<organism evidence="2 3">
    <name type="scientific">Arthrobacter terricola</name>
    <dbReference type="NCBI Taxonomy" id="2547396"/>
    <lineage>
        <taxon>Bacteria</taxon>
        <taxon>Bacillati</taxon>
        <taxon>Actinomycetota</taxon>
        <taxon>Actinomycetes</taxon>
        <taxon>Micrococcales</taxon>
        <taxon>Micrococcaceae</taxon>
        <taxon>Arthrobacter</taxon>
    </lineage>
</organism>
<dbReference type="AlphaFoldDB" id="A0A4R5KJB1"/>
<reference evidence="2 3" key="1">
    <citation type="submission" date="2019-03" db="EMBL/GenBank/DDBJ databases">
        <title>Whole genome sequence of Arthrobacter sp JH1-1.</title>
        <authorList>
            <person name="Trinh H.N."/>
        </authorList>
    </citation>
    <scope>NUCLEOTIDE SEQUENCE [LARGE SCALE GENOMIC DNA]</scope>
    <source>
        <strain evidence="2 3">JH1-1</strain>
    </source>
</reference>
<proteinExistence type="predicted"/>
<dbReference type="PANTHER" id="PTHR34980">
    <property type="entry name" value="INNER MEMBRANE PROTEIN-RELATED-RELATED"/>
    <property type="match status" value="1"/>
</dbReference>
<protein>
    <submittedName>
        <fullName evidence="2">DUF805 domain-containing protein</fullName>
    </submittedName>
</protein>